<keyword evidence="1" id="KW-1133">Transmembrane helix</keyword>
<evidence type="ECO:0000313" key="2">
    <source>
        <dbReference type="EMBL" id="KXU38268.1"/>
    </source>
</evidence>
<proteinExistence type="predicted"/>
<reference evidence="2 3" key="1">
    <citation type="submission" date="2016-02" db="EMBL/GenBank/DDBJ databases">
        <authorList>
            <person name="Wen L."/>
            <person name="He K."/>
            <person name="Yang H."/>
        </authorList>
    </citation>
    <scope>NUCLEOTIDE SEQUENCE [LARGE SCALE GENOMIC DNA]</scope>
    <source>
        <strain evidence="2 3">CV58</strain>
    </source>
</reference>
<organism evidence="2 3">
    <name type="scientific">Ventosimonas gracilis</name>
    <dbReference type="NCBI Taxonomy" id="1680762"/>
    <lineage>
        <taxon>Bacteria</taxon>
        <taxon>Pseudomonadati</taxon>
        <taxon>Pseudomonadota</taxon>
        <taxon>Gammaproteobacteria</taxon>
        <taxon>Pseudomonadales</taxon>
        <taxon>Ventosimonadaceae</taxon>
        <taxon>Ventosimonas</taxon>
    </lineage>
</organism>
<comment type="caution">
    <text evidence="2">The sequence shown here is derived from an EMBL/GenBank/DDBJ whole genome shotgun (WGS) entry which is preliminary data.</text>
</comment>
<name>A0A139SUI3_9GAMM</name>
<dbReference type="EMBL" id="LSZO01000145">
    <property type="protein sequence ID" value="KXU38268.1"/>
    <property type="molecule type" value="Genomic_DNA"/>
</dbReference>
<keyword evidence="3" id="KW-1185">Reference proteome</keyword>
<feature type="transmembrane region" description="Helical" evidence="1">
    <location>
        <begin position="21"/>
        <end position="42"/>
    </location>
</feature>
<keyword evidence="1" id="KW-0812">Transmembrane</keyword>
<protein>
    <submittedName>
        <fullName evidence="2">Uncharacterized protein</fullName>
    </submittedName>
</protein>
<dbReference type="AlphaFoldDB" id="A0A139SUI3"/>
<evidence type="ECO:0000313" key="3">
    <source>
        <dbReference type="Proteomes" id="UP000072660"/>
    </source>
</evidence>
<gene>
    <name evidence="2" type="ORF">AXE65_02055</name>
</gene>
<dbReference type="Proteomes" id="UP000072660">
    <property type="component" value="Unassembled WGS sequence"/>
</dbReference>
<evidence type="ECO:0000256" key="1">
    <source>
        <dbReference type="SAM" id="Phobius"/>
    </source>
</evidence>
<keyword evidence="1" id="KW-0472">Membrane</keyword>
<sequence>MRLNVGIVTIEQFLDPLDRKALAHVNILAATVVALAFGVLVGEHGVLDSHHQRVGVVLRSDQFRMIFLTAFFVLNSAYRTGRLTRSNTSWFRR</sequence>
<feature type="transmembrane region" description="Helical" evidence="1">
    <location>
        <begin position="62"/>
        <end position="78"/>
    </location>
</feature>
<accession>A0A139SUI3</accession>